<gene>
    <name evidence="6" type="ORF">SS50377_12783</name>
    <name evidence="7" type="ORF">SS50377_23402</name>
</gene>
<dbReference type="Gene3D" id="1.10.510.10">
    <property type="entry name" value="Transferase(Phosphotransferase) domain 1"/>
    <property type="match status" value="1"/>
</dbReference>
<reference evidence="6 7" key="1">
    <citation type="journal article" date="2014" name="PLoS Genet.">
        <title>The Genome of Spironucleus salmonicida Highlights a Fish Pathogen Adapted to Fluctuating Environments.</title>
        <authorList>
            <person name="Xu F."/>
            <person name="Jerlstrom-Hultqvist J."/>
            <person name="Einarsson E."/>
            <person name="Astvaldsson A."/>
            <person name="Svard S.G."/>
            <person name="Andersson J.O."/>
        </authorList>
    </citation>
    <scope>NUCLEOTIDE SEQUENCE</scope>
    <source>
        <strain evidence="7">ATCC 50377</strain>
    </source>
</reference>
<evidence type="ECO:0000259" key="5">
    <source>
        <dbReference type="PROSITE" id="PS50011"/>
    </source>
</evidence>
<dbReference type="Pfam" id="PF00069">
    <property type="entry name" value="Pkinase"/>
    <property type="match status" value="1"/>
</dbReference>
<dbReference type="Proteomes" id="UP000018208">
    <property type="component" value="Unassembled WGS sequence"/>
</dbReference>
<dbReference type="SUPFAM" id="SSF56112">
    <property type="entry name" value="Protein kinase-like (PK-like)"/>
    <property type="match status" value="1"/>
</dbReference>
<keyword evidence="2 3" id="KW-0067">ATP-binding</keyword>
<dbReference type="GO" id="GO:0004674">
    <property type="term" value="F:protein serine/threonine kinase activity"/>
    <property type="evidence" value="ECO:0007669"/>
    <property type="project" value="UniProtKB-KW"/>
</dbReference>
<feature type="binding site" evidence="3">
    <location>
        <position position="50"/>
    </location>
    <ligand>
        <name>ATP</name>
        <dbReference type="ChEBI" id="CHEBI:30616"/>
    </ligand>
</feature>
<dbReference type="AlphaFoldDB" id="V6LSP8"/>
<name>V6LSP8_9EUKA</name>
<dbReference type="InterPro" id="IPR017441">
    <property type="entry name" value="Protein_kinase_ATP_BS"/>
</dbReference>
<proteinExistence type="inferred from homology"/>
<reference evidence="7" key="2">
    <citation type="submission" date="2020-12" db="EMBL/GenBank/DDBJ databases">
        <title>New Spironucleus salmonicida genome in near-complete chromosomes.</title>
        <authorList>
            <person name="Xu F."/>
            <person name="Kurt Z."/>
            <person name="Jimenez-Gonzalez A."/>
            <person name="Astvaldsson A."/>
            <person name="Andersson J.O."/>
            <person name="Svard S.G."/>
        </authorList>
    </citation>
    <scope>NUCLEOTIDE SEQUENCE</scope>
    <source>
        <strain evidence="7">ATCC 50377</strain>
    </source>
</reference>
<keyword evidence="4" id="KW-0723">Serine/threonine-protein kinase</keyword>
<accession>V6LSP8</accession>
<evidence type="ECO:0000313" key="6">
    <source>
        <dbReference type="EMBL" id="EST47273.1"/>
    </source>
</evidence>
<organism evidence="6">
    <name type="scientific">Spironucleus salmonicida</name>
    <dbReference type="NCBI Taxonomy" id="348837"/>
    <lineage>
        <taxon>Eukaryota</taxon>
        <taxon>Metamonada</taxon>
        <taxon>Diplomonadida</taxon>
        <taxon>Hexamitidae</taxon>
        <taxon>Hexamitinae</taxon>
        <taxon>Spironucleus</taxon>
    </lineage>
</organism>
<keyword evidence="1 3" id="KW-0547">Nucleotide-binding</keyword>
<dbReference type="SMART" id="SM00220">
    <property type="entry name" value="S_TKc"/>
    <property type="match status" value="1"/>
</dbReference>
<evidence type="ECO:0000256" key="2">
    <source>
        <dbReference type="ARBA" id="ARBA00022840"/>
    </source>
</evidence>
<dbReference type="PROSITE" id="PS00107">
    <property type="entry name" value="PROTEIN_KINASE_ATP"/>
    <property type="match status" value="1"/>
</dbReference>
<protein>
    <submittedName>
        <fullName evidence="6">Kinase, CMGC CDK</fullName>
    </submittedName>
</protein>
<dbReference type="PROSITE" id="PS00108">
    <property type="entry name" value="PROTEIN_KINASE_ST"/>
    <property type="match status" value="1"/>
</dbReference>
<dbReference type="OrthoDB" id="4062651at2759"/>
<feature type="domain" description="Protein kinase" evidence="5">
    <location>
        <begin position="22"/>
        <end position="297"/>
    </location>
</feature>
<dbReference type="InterPro" id="IPR011009">
    <property type="entry name" value="Kinase-like_dom_sf"/>
</dbReference>
<evidence type="ECO:0000313" key="8">
    <source>
        <dbReference type="Proteomes" id="UP000018208"/>
    </source>
</evidence>
<evidence type="ECO:0000256" key="1">
    <source>
        <dbReference type="ARBA" id="ARBA00022741"/>
    </source>
</evidence>
<dbReference type="EMBL" id="AUWU02000003">
    <property type="protein sequence ID" value="KAH0575762.1"/>
    <property type="molecule type" value="Genomic_DNA"/>
</dbReference>
<keyword evidence="6" id="KW-0418">Kinase</keyword>
<evidence type="ECO:0000256" key="4">
    <source>
        <dbReference type="RuleBase" id="RU000304"/>
    </source>
</evidence>
<dbReference type="InterPro" id="IPR008271">
    <property type="entry name" value="Ser/Thr_kinase_AS"/>
</dbReference>
<dbReference type="InterPro" id="IPR000719">
    <property type="entry name" value="Prot_kinase_dom"/>
</dbReference>
<dbReference type="EMBL" id="KI546046">
    <property type="protein sequence ID" value="EST47273.1"/>
    <property type="molecule type" value="Genomic_DNA"/>
</dbReference>
<dbReference type="PROSITE" id="PS50011">
    <property type="entry name" value="PROTEIN_KINASE_DOM"/>
    <property type="match status" value="1"/>
</dbReference>
<dbReference type="PANTHER" id="PTHR24055">
    <property type="entry name" value="MITOGEN-ACTIVATED PROTEIN KINASE"/>
    <property type="match status" value="1"/>
</dbReference>
<dbReference type="VEuPathDB" id="GiardiaDB:SS50377_23402"/>
<dbReference type="GO" id="GO:0005524">
    <property type="term" value="F:ATP binding"/>
    <property type="evidence" value="ECO:0007669"/>
    <property type="project" value="UniProtKB-UniRule"/>
</dbReference>
<dbReference type="InterPro" id="IPR050117">
    <property type="entry name" value="MAPK"/>
</dbReference>
<evidence type="ECO:0000256" key="3">
    <source>
        <dbReference type="PROSITE-ProRule" id="PRU10141"/>
    </source>
</evidence>
<keyword evidence="8" id="KW-1185">Reference proteome</keyword>
<dbReference type="Gene3D" id="3.30.200.20">
    <property type="entry name" value="Phosphorylase Kinase, domain 1"/>
    <property type="match status" value="1"/>
</dbReference>
<sequence length="341" mass="38845">MLGYSVKQIVMNFTPEIMLQKLTILTTLGSGSYSTVFHAIYQKNDVVAKKFTNSDEKSLEKINREATLLVGMLNFPIFLQFSAIINCQGSRFILTQHHGSPLDLGQKFTRIQLKSIFFQLFYAISILNVLKLTHRDVKPENILLSRHVCPCLIDFGLMLPVTKNRQKAGTKQYQSPENFAIGISHQNSDVYSLGIIFCNIALKSKIALSSSKLDQLKRFKQILGEEFSQFYRQNVILTDEEIAILGVEKQIAVQQRVAKCKDFTHLTPESISMISLLLVCDPEKRISAIEALNLEYFDEVRSEYSQLKYINGNRGKVELDQNRIIQDFKANFEGFKGDIIV</sequence>
<evidence type="ECO:0000313" key="7">
    <source>
        <dbReference type="EMBL" id="KAH0575762.1"/>
    </source>
</evidence>
<comment type="similarity">
    <text evidence="4">Belongs to the protein kinase superfamily.</text>
</comment>
<keyword evidence="6" id="KW-0808">Transferase</keyword>